<comment type="caution">
    <text evidence="2">The sequence shown here is derived from an EMBL/GenBank/DDBJ whole genome shotgun (WGS) entry which is preliminary data.</text>
</comment>
<feature type="compositionally biased region" description="Acidic residues" evidence="1">
    <location>
        <begin position="55"/>
        <end position="78"/>
    </location>
</feature>
<dbReference type="EMBL" id="JAATJU010023500">
    <property type="protein sequence ID" value="KAH0507531.1"/>
    <property type="molecule type" value="Genomic_DNA"/>
</dbReference>
<proteinExistence type="predicted"/>
<dbReference type="Proteomes" id="UP000710432">
    <property type="component" value="Unassembled WGS sequence"/>
</dbReference>
<dbReference type="AlphaFoldDB" id="A0A8J6KQ31"/>
<sequence length="90" mass="10437">MSDFISPEPPSVSRLSRGKNTMVLTLNGADELREAMFGHVLYSILWFLIIDEDEEEPEDEADNNNEEKENEELEDTDEKDVKVKKMKVMM</sequence>
<name>A0A8J6KQ31_MICOH</name>
<organism evidence="2 3">
    <name type="scientific">Microtus ochrogaster</name>
    <name type="common">Prairie vole</name>
    <dbReference type="NCBI Taxonomy" id="79684"/>
    <lineage>
        <taxon>Eukaryota</taxon>
        <taxon>Metazoa</taxon>
        <taxon>Chordata</taxon>
        <taxon>Craniata</taxon>
        <taxon>Vertebrata</taxon>
        <taxon>Euteleostomi</taxon>
        <taxon>Mammalia</taxon>
        <taxon>Eutheria</taxon>
        <taxon>Euarchontoglires</taxon>
        <taxon>Glires</taxon>
        <taxon>Rodentia</taxon>
        <taxon>Myomorpha</taxon>
        <taxon>Muroidea</taxon>
        <taxon>Cricetidae</taxon>
        <taxon>Arvicolinae</taxon>
        <taxon>Microtus</taxon>
    </lineage>
</organism>
<feature type="region of interest" description="Disordered" evidence="1">
    <location>
        <begin position="55"/>
        <end position="80"/>
    </location>
</feature>
<reference evidence="2" key="1">
    <citation type="submission" date="2020-03" db="EMBL/GenBank/DDBJ databases">
        <title>Studies in the Genomics of Life Span.</title>
        <authorList>
            <person name="Glass D."/>
        </authorList>
    </citation>
    <scope>NUCLEOTIDE SEQUENCE</scope>
    <source>
        <strain evidence="2">LTLLF</strain>
        <tissue evidence="2">Muscle</tissue>
    </source>
</reference>
<protein>
    <submittedName>
        <fullName evidence="2">Uncharacterized protein</fullName>
    </submittedName>
</protein>
<evidence type="ECO:0000313" key="2">
    <source>
        <dbReference type="EMBL" id="KAH0507531.1"/>
    </source>
</evidence>
<evidence type="ECO:0000313" key="3">
    <source>
        <dbReference type="Proteomes" id="UP000710432"/>
    </source>
</evidence>
<accession>A0A8J6KQ31</accession>
<evidence type="ECO:0000256" key="1">
    <source>
        <dbReference type="SAM" id="MobiDB-lite"/>
    </source>
</evidence>
<gene>
    <name evidence="2" type="ORF">LTLLF_167445</name>
</gene>